<dbReference type="RefSeq" id="XP_016607218.1">
    <property type="nucleotide sequence ID" value="XM_016753647.1"/>
</dbReference>
<feature type="region of interest" description="Disordered" evidence="13">
    <location>
        <begin position="526"/>
        <end position="548"/>
    </location>
</feature>
<evidence type="ECO:0000313" key="14">
    <source>
        <dbReference type="EMBL" id="KNC99178.1"/>
    </source>
</evidence>
<dbReference type="InParanoid" id="A0A0L0HEK5"/>
<dbReference type="CDD" id="cd03337">
    <property type="entry name" value="TCP1_gamma"/>
    <property type="match status" value="1"/>
</dbReference>
<evidence type="ECO:0000256" key="11">
    <source>
        <dbReference type="RuleBase" id="RU004187"/>
    </source>
</evidence>
<dbReference type="InterPro" id="IPR027410">
    <property type="entry name" value="TCP-1-like_intermed_sf"/>
</dbReference>
<dbReference type="GO" id="GO:0005832">
    <property type="term" value="C:chaperonin-containing T-complex"/>
    <property type="evidence" value="ECO:0007669"/>
    <property type="project" value="EnsemblFungi"/>
</dbReference>
<dbReference type="Proteomes" id="UP000053201">
    <property type="component" value="Unassembled WGS sequence"/>
</dbReference>
<dbReference type="PROSITE" id="PS00750">
    <property type="entry name" value="TCP1_1"/>
    <property type="match status" value="1"/>
</dbReference>
<dbReference type="InterPro" id="IPR002423">
    <property type="entry name" value="Cpn60/GroEL/TCP-1"/>
</dbReference>
<dbReference type="eggNOG" id="KOG0364">
    <property type="taxonomic scope" value="Eukaryota"/>
</dbReference>
<gene>
    <name evidence="14" type="ORF">SPPG_05432</name>
</gene>
<protein>
    <recommendedName>
        <fullName evidence="5 12">T-complex protein 1 subunit gamma</fullName>
    </recommendedName>
</protein>
<proteinExistence type="inferred from homology"/>
<dbReference type="InterPro" id="IPR053374">
    <property type="entry name" value="TCP-1_chaperonin"/>
</dbReference>
<comment type="subunit">
    <text evidence="4">Heterooligomeric complex of about 850 to 900 kDa that forms two stacked rings, 12 to 16 nm in diameter.</text>
</comment>
<dbReference type="VEuPathDB" id="FungiDB:SPPG_05432"/>
<sequence length="548" mass="60752">MQVPVMVMNANMERETGRKAQLSNIQSAKVIADIIRTCLGPRAMLKMLLDPMGGIVMTNDGNAILREVEVAHPAAKSMIELARTQDEEVGDGTTSVIILAGEVLTAALPFLERNIHPITIIGAYKRALEDALNIMKDISIEVDISNKPEMMRIIKSTIGTKFVSRWSDLMCGLAYDAVKTVNLEIDGKREVDIKRYARVEKIPGGEIDESKVLDGIMVNKDVTHPKMRRKIENPRIVLLDCPLEYKKGESQTNVEVTDESHWSRLLEIEEEQIKEMCDHIIRLKPDLVFTEKGVSDLAQHFLMKSNITAIRRVRKTDNHRIARATGATIVNRVEDLKDSDVGTQCGLFEVRKIADEYFTFLEKCENPKACTILLRGPSKDVLQEIDRNLQDAMCVARNVMFEPRLCPGGGATEMALAVRLGEKAKTISGVEQWPYKAVAEALEVIPRTLVQNCGGNAIKTLTQLRAKHATVDNFSWGIDGESGKIVDMQEYGVWEPHAVKAQTVKTAIESACLLLRVDDIVSGLSRKEAGGGGQAPAMQEAPEEVGER</sequence>
<dbReference type="Pfam" id="PF00118">
    <property type="entry name" value="Cpn60_TCP1"/>
    <property type="match status" value="1"/>
</dbReference>
<dbReference type="PROSITE" id="PS00995">
    <property type="entry name" value="TCP1_3"/>
    <property type="match status" value="1"/>
</dbReference>
<dbReference type="InterPro" id="IPR012719">
    <property type="entry name" value="Chap_CCT_gamma"/>
</dbReference>
<evidence type="ECO:0000256" key="13">
    <source>
        <dbReference type="SAM" id="MobiDB-lite"/>
    </source>
</evidence>
<dbReference type="NCBIfam" id="TIGR02344">
    <property type="entry name" value="chap_CCT_gamma"/>
    <property type="match status" value="1"/>
</dbReference>
<dbReference type="SUPFAM" id="SSF54849">
    <property type="entry name" value="GroEL-intermediate domain like"/>
    <property type="match status" value="1"/>
</dbReference>
<keyword evidence="9 11" id="KW-0143">Chaperone</keyword>
<dbReference type="FunFam" id="1.10.560.10:FF:000073">
    <property type="entry name" value="T-complex protein 1 subunit gamma"/>
    <property type="match status" value="1"/>
</dbReference>
<organism evidence="14 15">
    <name type="scientific">Spizellomyces punctatus (strain DAOM BR117)</name>
    <dbReference type="NCBI Taxonomy" id="645134"/>
    <lineage>
        <taxon>Eukaryota</taxon>
        <taxon>Fungi</taxon>
        <taxon>Fungi incertae sedis</taxon>
        <taxon>Chytridiomycota</taxon>
        <taxon>Chytridiomycota incertae sedis</taxon>
        <taxon>Chytridiomycetes</taxon>
        <taxon>Spizellomycetales</taxon>
        <taxon>Spizellomycetaceae</taxon>
        <taxon>Spizellomyces</taxon>
    </lineage>
</organism>
<comment type="similarity">
    <text evidence="2 11">Belongs to the TCP-1 chaperonin family.</text>
</comment>
<dbReference type="InterPro" id="IPR054827">
    <property type="entry name" value="thermosome_alpha"/>
</dbReference>
<dbReference type="GeneID" id="27688806"/>
<dbReference type="InterPro" id="IPR027413">
    <property type="entry name" value="GROEL-like_equatorial_sf"/>
</dbReference>
<evidence type="ECO:0000256" key="1">
    <source>
        <dbReference type="ARBA" id="ARBA00004496"/>
    </source>
</evidence>
<comment type="function">
    <text evidence="10">Molecular chaperone; assists the folding of proteins upon ATP hydrolysis. Known to play a role, in vitro, in the folding of actin and tubulin.</text>
</comment>
<dbReference type="EMBL" id="KQ257458">
    <property type="protein sequence ID" value="KNC99178.1"/>
    <property type="molecule type" value="Genomic_DNA"/>
</dbReference>
<dbReference type="Gene3D" id="3.30.260.10">
    <property type="entry name" value="TCP-1-like chaperonin intermediate domain"/>
    <property type="match status" value="1"/>
</dbReference>
<dbReference type="PANTHER" id="PTHR11353">
    <property type="entry name" value="CHAPERONIN"/>
    <property type="match status" value="1"/>
</dbReference>
<dbReference type="PROSITE" id="PS00751">
    <property type="entry name" value="TCP1_2"/>
    <property type="match status" value="1"/>
</dbReference>
<keyword evidence="6" id="KW-0963">Cytoplasm</keyword>
<dbReference type="OrthoDB" id="10248520at2759"/>
<evidence type="ECO:0000256" key="12">
    <source>
        <dbReference type="RuleBase" id="RU004191"/>
    </source>
</evidence>
<evidence type="ECO:0000256" key="9">
    <source>
        <dbReference type="ARBA" id="ARBA00023186"/>
    </source>
</evidence>
<dbReference type="STRING" id="645134.A0A0L0HEK5"/>
<dbReference type="GO" id="GO:0051082">
    <property type="term" value="F:unfolded protein binding"/>
    <property type="evidence" value="ECO:0007669"/>
    <property type="project" value="EnsemblFungi"/>
</dbReference>
<keyword evidence="15" id="KW-1185">Reference proteome</keyword>
<evidence type="ECO:0000256" key="2">
    <source>
        <dbReference type="ARBA" id="ARBA00008020"/>
    </source>
</evidence>
<dbReference type="GO" id="GO:0140662">
    <property type="term" value="F:ATP-dependent protein folding chaperone"/>
    <property type="evidence" value="ECO:0007669"/>
    <property type="project" value="InterPro"/>
</dbReference>
<dbReference type="PRINTS" id="PR00304">
    <property type="entry name" value="TCOMPLEXTCP1"/>
</dbReference>
<dbReference type="GO" id="GO:0005524">
    <property type="term" value="F:ATP binding"/>
    <property type="evidence" value="ECO:0007669"/>
    <property type="project" value="UniProtKB-KW"/>
</dbReference>
<dbReference type="SUPFAM" id="SSF52029">
    <property type="entry name" value="GroEL apical domain-like"/>
    <property type="match status" value="1"/>
</dbReference>
<dbReference type="NCBIfam" id="NF041083">
    <property type="entry name" value="thermosome_beta"/>
    <property type="match status" value="1"/>
</dbReference>
<evidence type="ECO:0000256" key="7">
    <source>
        <dbReference type="ARBA" id="ARBA00022741"/>
    </source>
</evidence>
<keyword evidence="8 11" id="KW-0067">ATP-binding</keyword>
<dbReference type="InterPro" id="IPR017998">
    <property type="entry name" value="Chaperone_TCP-1"/>
</dbReference>
<keyword evidence="7 11" id="KW-0547">Nucleotide-binding</keyword>
<comment type="subunit">
    <text evidence="3">Component of the T-complex protein 1 (TCP1) complex.</text>
</comment>
<name>A0A0L0HEK5_SPIPD</name>
<dbReference type="InterPro" id="IPR002194">
    <property type="entry name" value="Chaperonin_TCP-1_CS"/>
</dbReference>
<evidence type="ECO:0000256" key="4">
    <source>
        <dbReference type="ARBA" id="ARBA00011531"/>
    </source>
</evidence>
<evidence type="ECO:0000256" key="6">
    <source>
        <dbReference type="ARBA" id="ARBA00022490"/>
    </source>
</evidence>
<dbReference type="AlphaFoldDB" id="A0A0L0HEK5"/>
<dbReference type="FunFam" id="1.10.560.10:FF:000085">
    <property type="entry name" value="T-complex protein 1 subunit gamma"/>
    <property type="match status" value="1"/>
</dbReference>
<dbReference type="SUPFAM" id="SSF48592">
    <property type="entry name" value="GroEL equatorial domain-like"/>
    <property type="match status" value="1"/>
</dbReference>
<evidence type="ECO:0000256" key="10">
    <source>
        <dbReference type="ARBA" id="ARBA00024677"/>
    </source>
</evidence>
<dbReference type="GO" id="GO:0016887">
    <property type="term" value="F:ATP hydrolysis activity"/>
    <property type="evidence" value="ECO:0007669"/>
    <property type="project" value="InterPro"/>
</dbReference>
<evidence type="ECO:0000256" key="8">
    <source>
        <dbReference type="ARBA" id="ARBA00022840"/>
    </source>
</evidence>
<dbReference type="FunFam" id="3.50.7.10:FF:000005">
    <property type="entry name" value="T-complex protein 1 subunit gamma"/>
    <property type="match status" value="1"/>
</dbReference>
<comment type="subcellular location">
    <subcellularLocation>
        <location evidence="1">Cytoplasm</location>
    </subcellularLocation>
</comment>
<dbReference type="Gene3D" id="1.10.560.10">
    <property type="entry name" value="GroEL-like equatorial domain"/>
    <property type="match status" value="1"/>
</dbReference>
<dbReference type="Gene3D" id="3.50.7.10">
    <property type="entry name" value="GroEL"/>
    <property type="match status" value="1"/>
</dbReference>
<evidence type="ECO:0000313" key="15">
    <source>
        <dbReference type="Proteomes" id="UP000053201"/>
    </source>
</evidence>
<accession>A0A0L0HEK5</accession>
<evidence type="ECO:0000256" key="5">
    <source>
        <dbReference type="ARBA" id="ARBA00017187"/>
    </source>
</evidence>
<reference evidence="14 15" key="1">
    <citation type="submission" date="2009-08" db="EMBL/GenBank/DDBJ databases">
        <title>The Genome Sequence of Spizellomyces punctatus strain DAOM BR117.</title>
        <authorList>
            <consortium name="The Broad Institute Genome Sequencing Platform"/>
            <person name="Russ C."/>
            <person name="Cuomo C."/>
            <person name="Shea T."/>
            <person name="Young S.K."/>
            <person name="Zeng Q."/>
            <person name="Koehrsen M."/>
            <person name="Haas B."/>
            <person name="Borodovsky M."/>
            <person name="Guigo R."/>
            <person name="Alvarado L."/>
            <person name="Berlin A."/>
            <person name="Bochicchio J."/>
            <person name="Borenstein D."/>
            <person name="Chapman S."/>
            <person name="Chen Z."/>
            <person name="Engels R."/>
            <person name="Freedman E."/>
            <person name="Gellesch M."/>
            <person name="Goldberg J."/>
            <person name="Griggs A."/>
            <person name="Gujja S."/>
            <person name="Heiman D."/>
            <person name="Hepburn T."/>
            <person name="Howarth C."/>
            <person name="Jen D."/>
            <person name="Larson L."/>
            <person name="Lewis B."/>
            <person name="Mehta T."/>
            <person name="Park D."/>
            <person name="Pearson M."/>
            <person name="Roberts A."/>
            <person name="Saif S."/>
            <person name="Shenoy N."/>
            <person name="Sisk P."/>
            <person name="Stolte C."/>
            <person name="Sykes S."/>
            <person name="Thomson T."/>
            <person name="Walk T."/>
            <person name="White J."/>
            <person name="Yandava C."/>
            <person name="Burger G."/>
            <person name="Gray M.W."/>
            <person name="Holland P.W.H."/>
            <person name="King N."/>
            <person name="Lang F.B.F."/>
            <person name="Roger A.J."/>
            <person name="Ruiz-Trillo I."/>
            <person name="Lander E."/>
            <person name="Nusbaum C."/>
        </authorList>
    </citation>
    <scope>NUCLEOTIDE SEQUENCE [LARGE SCALE GENOMIC DNA]</scope>
    <source>
        <strain evidence="14 15">DAOM BR117</strain>
    </source>
</reference>
<dbReference type="InterPro" id="IPR027409">
    <property type="entry name" value="GroEL-like_apical_dom_sf"/>
</dbReference>
<dbReference type="FunCoup" id="A0A0L0HEK5">
    <property type="interactions" value="698"/>
</dbReference>
<dbReference type="OMA" id="CGGSTIR"/>
<evidence type="ECO:0000256" key="3">
    <source>
        <dbReference type="ARBA" id="ARBA00011381"/>
    </source>
</evidence>
<dbReference type="NCBIfam" id="NF041082">
    <property type="entry name" value="thermosome_alpha"/>
    <property type="match status" value="1"/>
</dbReference>